<dbReference type="OrthoDB" id="9790377at2"/>
<dbReference type="eggNOG" id="COG4096">
    <property type="taxonomic scope" value="Bacteria"/>
</dbReference>
<dbReference type="Pfam" id="PF13588">
    <property type="entry name" value="HSDR_N_2"/>
    <property type="match status" value="1"/>
</dbReference>
<dbReference type="Proteomes" id="UP000014174">
    <property type="component" value="Unassembled WGS sequence"/>
</dbReference>
<protein>
    <recommendedName>
        <fullName evidence="1">Type I restriction enzyme R protein N-terminal domain-containing protein</fullName>
    </recommendedName>
</protein>
<dbReference type="PATRIC" id="fig|1150600.3.peg.1980"/>
<gene>
    <name evidence="2" type="ORF">ADIARSV_2005</name>
</gene>
<reference evidence="2 3" key="1">
    <citation type="journal article" date="2013" name="Genome Announc.">
        <title>Draft Genome Sequence of Arcticibacter svalbardensis Strain MN12-7T, a Member of the Family Sphingobacteriaceae Isolated from an Arctic Soil Sample.</title>
        <authorList>
            <person name="Shivaji S."/>
            <person name="Ara S."/>
            <person name="Prasad S."/>
            <person name="Manasa B.P."/>
            <person name="Begum Z."/>
            <person name="Singh A."/>
            <person name="Kumar Pinnaka A."/>
        </authorList>
    </citation>
    <scope>NUCLEOTIDE SEQUENCE [LARGE SCALE GENOMIC DNA]</scope>
    <source>
        <strain evidence="2 3">MN12-7</strain>
    </source>
</reference>
<proteinExistence type="predicted"/>
<keyword evidence="3" id="KW-1185">Reference proteome</keyword>
<comment type="caution">
    <text evidence="2">The sequence shown here is derived from an EMBL/GenBank/DDBJ whole genome shotgun (WGS) entry which is preliminary data.</text>
</comment>
<sequence length="154" mass="18155">MQFDPVKLNLPVYPFKIKQIKDTNYIFDDIRKKFLVLTPEEWVRQHIVQYIIQEKGYPKSLIKLEGGLKLNTLQKRTDLIAYNSSGQKILLIECKAPGVKIDQKVFDQIARYNIIHRIPLLAVTNGLNHYYCQIDFEHKSYTFLESLPHYTDLN</sequence>
<dbReference type="EMBL" id="AQPN01000077">
    <property type="protein sequence ID" value="EOR94789.1"/>
    <property type="molecule type" value="Genomic_DNA"/>
</dbReference>
<evidence type="ECO:0000313" key="3">
    <source>
        <dbReference type="Proteomes" id="UP000014174"/>
    </source>
</evidence>
<dbReference type="InterPro" id="IPR029464">
    <property type="entry name" value="HSDR_N"/>
</dbReference>
<dbReference type="AlphaFoldDB" id="R9H0P2"/>
<evidence type="ECO:0000313" key="2">
    <source>
        <dbReference type="EMBL" id="EOR94789.1"/>
    </source>
</evidence>
<name>R9H0P2_9SPHI</name>
<evidence type="ECO:0000259" key="1">
    <source>
        <dbReference type="Pfam" id="PF13588"/>
    </source>
</evidence>
<dbReference type="STRING" id="1150600.ADIARSV_2005"/>
<feature type="domain" description="Type I restriction enzyme R protein N-terminal" evidence="1">
    <location>
        <begin position="39"/>
        <end position="148"/>
    </location>
</feature>
<organism evidence="2 3">
    <name type="scientific">Arcticibacter svalbardensis MN12-7</name>
    <dbReference type="NCBI Taxonomy" id="1150600"/>
    <lineage>
        <taxon>Bacteria</taxon>
        <taxon>Pseudomonadati</taxon>
        <taxon>Bacteroidota</taxon>
        <taxon>Sphingobacteriia</taxon>
        <taxon>Sphingobacteriales</taxon>
        <taxon>Sphingobacteriaceae</taxon>
        <taxon>Arcticibacter</taxon>
    </lineage>
</organism>
<dbReference type="RefSeq" id="WP_016195240.1">
    <property type="nucleotide sequence ID" value="NZ_AQPN01000077.1"/>
</dbReference>
<accession>R9H0P2</accession>